<sequence>MAKKLQNLRKSPSTSSTATVIIRRPKTSQATTKTKPKNKYSVTREASTPLSTSISSTLKSKMCNKPKPKPRELELLVDAHSAVAKNLENPKARYLMGISEVVRVEMAPSVRLKCAREWLLGGLC</sequence>
<evidence type="ECO:0000256" key="1">
    <source>
        <dbReference type="SAM" id="MobiDB-lite"/>
    </source>
</evidence>
<accession>A0AAV9JF26</accession>
<organism evidence="2 3">
    <name type="scientific">Oleoguttula mirabilis</name>
    <dbReference type="NCBI Taxonomy" id="1507867"/>
    <lineage>
        <taxon>Eukaryota</taxon>
        <taxon>Fungi</taxon>
        <taxon>Dikarya</taxon>
        <taxon>Ascomycota</taxon>
        <taxon>Pezizomycotina</taxon>
        <taxon>Dothideomycetes</taxon>
        <taxon>Dothideomycetidae</taxon>
        <taxon>Mycosphaerellales</taxon>
        <taxon>Teratosphaeriaceae</taxon>
        <taxon>Oleoguttula</taxon>
    </lineage>
</organism>
<comment type="caution">
    <text evidence="2">The sequence shown here is derived from an EMBL/GenBank/DDBJ whole genome shotgun (WGS) entry which is preliminary data.</text>
</comment>
<gene>
    <name evidence="2" type="ORF">LTR36_004887</name>
</gene>
<reference evidence="2 3" key="1">
    <citation type="submission" date="2021-11" db="EMBL/GenBank/DDBJ databases">
        <title>Black yeast isolated from Biological Soil Crust.</title>
        <authorList>
            <person name="Kurbessoian T."/>
        </authorList>
    </citation>
    <scope>NUCLEOTIDE SEQUENCE [LARGE SCALE GENOMIC DNA]</scope>
    <source>
        <strain evidence="2 3">CCFEE 5522</strain>
    </source>
</reference>
<name>A0AAV9JF26_9PEZI</name>
<proteinExistence type="predicted"/>
<evidence type="ECO:0000313" key="2">
    <source>
        <dbReference type="EMBL" id="KAK4543854.1"/>
    </source>
</evidence>
<dbReference type="EMBL" id="JAVFHQ010000029">
    <property type="protein sequence ID" value="KAK4543854.1"/>
    <property type="molecule type" value="Genomic_DNA"/>
</dbReference>
<keyword evidence="3" id="KW-1185">Reference proteome</keyword>
<dbReference type="AlphaFoldDB" id="A0AAV9JF26"/>
<protein>
    <submittedName>
        <fullName evidence="2">Uncharacterized protein</fullName>
    </submittedName>
</protein>
<dbReference type="Proteomes" id="UP001324427">
    <property type="component" value="Unassembled WGS sequence"/>
</dbReference>
<feature type="compositionally biased region" description="Low complexity" evidence="1">
    <location>
        <begin position="47"/>
        <end position="61"/>
    </location>
</feature>
<feature type="compositionally biased region" description="Polar residues" evidence="1">
    <location>
        <begin position="8"/>
        <end position="19"/>
    </location>
</feature>
<feature type="region of interest" description="Disordered" evidence="1">
    <location>
        <begin position="1"/>
        <end position="67"/>
    </location>
</feature>
<evidence type="ECO:0000313" key="3">
    <source>
        <dbReference type="Proteomes" id="UP001324427"/>
    </source>
</evidence>